<comment type="caution">
    <text evidence="3">The sequence shown here is derived from an EMBL/GenBank/DDBJ whole genome shotgun (WGS) entry which is preliminary data.</text>
</comment>
<protein>
    <recommendedName>
        <fullName evidence="2">YdbS-like PH domain-containing protein</fullName>
    </recommendedName>
</protein>
<keyword evidence="1" id="KW-0812">Transmembrane</keyword>
<evidence type="ECO:0000256" key="1">
    <source>
        <dbReference type="SAM" id="Phobius"/>
    </source>
</evidence>
<dbReference type="Pfam" id="PF03703">
    <property type="entry name" value="bPH_2"/>
    <property type="match status" value="1"/>
</dbReference>
<evidence type="ECO:0000313" key="3">
    <source>
        <dbReference type="EMBL" id="GAA4787896.1"/>
    </source>
</evidence>
<evidence type="ECO:0000259" key="2">
    <source>
        <dbReference type="Pfam" id="PF03703"/>
    </source>
</evidence>
<reference evidence="4" key="1">
    <citation type="journal article" date="2019" name="Int. J. Syst. Evol. Microbiol.">
        <title>The Global Catalogue of Microorganisms (GCM) 10K type strain sequencing project: providing services to taxonomists for standard genome sequencing and annotation.</title>
        <authorList>
            <consortium name="The Broad Institute Genomics Platform"/>
            <consortium name="The Broad Institute Genome Sequencing Center for Infectious Disease"/>
            <person name="Wu L."/>
            <person name="Ma J."/>
        </authorList>
    </citation>
    <scope>NUCLEOTIDE SEQUENCE [LARGE SCALE GENOMIC DNA]</scope>
    <source>
        <strain evidence="4">JCM 18541</strain>
    </source>
</reference>
<accession>A0ABP9B240</accession>
<keyword evidence="1" id="KW-0472">Membrane</keyword>
<feature type="transmembrane region" description="Helical" evidence="1">
    <location>
        <begin position="79"/>
        <end position="100"/>
    </location>
</feature>
<keyword evidence="1" id="KW-1133">Transmembrane helix</keyword>
<dbReference type="PANTHER" id="PTHR34473:SF3">
    <property type="entry name" value="TRANSMEMBRANE PROTEIN-RELATED"/>
    <property type="match status" value="1"/>
</dbReference>
<proteinExistence type="predicted"/>
<dbReference type="Proteomes" id="UP001500187">
    <property type="component" value="Unassembled WGS sequence"/>
</dbReference>
<dbReference type="InterPro" id="IPR005182">
    <property type="entry name" value="YdbS-like_PH"/>
</dbReference>
<name>A0ABP9B240_9MICC</name>
<dbReference type="EMBL" id="BAABKP010000001">
    <property type="protein sequence ID" value="GAA4787896.1"/>
    <property type="molecule type" value="Genomic_DNA"/>
</dbReference>
<feature type="domain" description="YdbS-like PH" evidence="2">
    <location>
        <begin position="132"/>
        <end position="208"/>
    </location>
</feature>
<feature type="transmembrane region" description="Helical" evidence="1">
    <location>
        <begin position="106"/>
        <end position="127"/>
    </location>
</feature>
<dbReference type="PANTHER" id="PTHR34473">
    <property type="entry name" value="UPF0699 TRANSMEMBRANE PROTEIN YDBS"/>
    <property type="match status" value="1"/>
</dbReference>
<organism evidence="3 4">
    <name type="scientific">Rothia endophytica</name>
    <dbReference type="NCBI Taxonomy" id="1324766"/>
    <lineage>
        <taxon>Bacteria</taxon>
        <taxon>Bacillati</taxon>
        <taxon>Actinomycetota</taxon>
        <taxon>Actinomycetes</taxon>
        <taxon>Micrococcales</taxon>
        <taxon>Micrococcaceae</taxon>
        <taxon>Rothia</taxon>
    </lineage>
</organism>
<keyword evidence="4" id="KW-1185">Reference proteome</keyword>
<evidence type="ECO:0000313" key="4">
    <source>
        <dbReference type="Proteomes" id="UP001500187"/>
    </source>
</evidence>
<dbReference type="RefSeq" id="WP_345443590.1">
    <property type="nucleotide sequence ID" value="NZ_BAABKP010000001.1"/>
</dbReference>
<sequence length="219" mass="24535">MTENRLIEDNDQGQAVRPPAVATPWQQAQATETFSSPAFTPTLPPLDLDGLGKDFIDPADIEWNRVSPKYLKVRMISRAIWSLIMIALACLPLLFTEVLGWWNMPLWLSVSLAAVMVVWQIWLTIIVRRQVRALGYSERAEHLLTRKGIMFRKVRAVPYGRIQFIDVSSGPVENMVGLSHLDIKTAGGASTVLPGLDRAEAQRLREILTDLSDTKMVGL</sequence>
<gene>
    <name evidence="3" type="ORF">GCM10023352_01950</name>
</gene>